<dbReference type="PROSITE" id="PS51462">
    <property type="entry name" value="NUDIX"/>
    <property type="match status" value="1"/>
</dbReference>
<evidence type="ECO:0000256" key="1">
    <source>
        <dbReference type="ARBA" id="ARBA00001946"/>
    </source>
</evidence>
<dbReference type="PANTHER" id="PTHR43046">
    <property type="entry name" value="GDP-MANNOSE MANNOSYL HYDROLASE"/>
    <property type="match status" value="1"/>
</dbReference>
<evidence type="ECO:0000259" key="5">
    <source>
        <dbReference type="PROSITE" id="PS51462"/>
    </source>
</evidence>
<dbReference type="CDD" id="cd02883">
    <property type="entry name" value="NUDIX_Hydrolase"/>
    <property type="match status" value="1"/>
</dbReference>
<keyword evidence="3 4" id="KW-0378">Hydrolase</keyword>
<organism evidence="6 7">
    <name type="scientific">Amycolatopsis rifamycinica</name>
    <dbReference type="NCBI Taxonomy" id="287986"/>
    <lineage>
        <taxon>Bacteria</taxon>
        <taxon>Bacillati</taxon>
        <taxon>Actinomycetota</taxon>
        <taxon>Actinomycetes</taxon>
        <taxon>Pseudonocardiales</taxon>
        <taxon>Pseudonocardiaceae</taxon>
        <taxon>Amycolatopsis</taxon>
    </lineage>
</organism>
<reference evidence="6 7" key="1">
    <citation type="submission" date="2014-05" db="EMBL/GenBank/DDBJ databases">
        <title>Draft genome sequence of Amycolatopsis rifamycinica DSM 46095.</title>
        <authorList>
            <person name="Lal R."/>
            <person name="Saxena A."/>
            <person name="Kumari R."/>
            <person name="Mukherjee U."/>
            <person name="Singh P."/>
            <person name="Sangwan N."/>
            <person name="Mahato N.K."/>
        </authorList>
    </citation>
    <scope>NUCLEOTIDE SEQUENCE [LARGE SCALE GENOMIC DNA]</scope>
    <source>
        <strain evidence="6 7">DSM 46095</strain>
    </source>
</reference>
<comment type="cofactor">
    <cofactor evidence="1">
        <name>Mg(2+)</name>
        <dbReference type="ChEBI" id="CHEBI:18420"/>
    </cofactor>
</comment>
<proteinExistence type="inferred from homology"/>
<dbReference type="SUPFAM" id="SSF55811">
    <property type="entry name" value="Nudix"/>
    <property type="match status" value="1"/>
</dbReference>
<gene>
    <name evidence="6" type="ORF">DV20_04660</name>
</gene>
<comment type="similarity">
    <text evidence="2 4">Belongs to the Nudix hydrolase family.</text>
</comment>
<dbReference type="Gene3D" id="3.90.79.10">
    <property type="entry name" value="Nucleoside Triphosphate Pyrophosphohydrolase"/>
    <property type="match status" value="1"/>
</dbReference>
<dbReference type="GO" id="GO:0016787">
    <property type="term" value="F:hydrolase activity"/>
    <property type="evidence" value="ECO:0007669"/>
    <property type="project" value="UniProtKB-KW"/>
</dbReference>
<name>A0A066UFQ8_9PSEU</name>
<dbReference type="InterPro" id="IPR000086">
    <property type="entry name" value="NUDIX_hydrolase_dom"/>
</dbReference>
<dbReference type="PROSITE" id="PS00893">
    <property type="entry name" value="NUDIX_BOX"/>
    <property type="match status" value="1"/>
</dbReference>
<dbReference type="PANTHER" id="PTHR43046:SF14">
    <property type="entry name" value="MUTT_NUDIX FAMILY PROTEIN"/>
    <property type="match status" value="1"/>
</dbReference>
<keyword evidence="7" id="KW-1185">Reference proteome</keyword>
<evidence type="ECO:0000313" key="7">
    <source>
        <dbReference type="Proteomes" id="UP000027345"/>
    </source>
</evidence>
<dbReference type="RefSeq" id="WP_043776628.1">
    <property type="nucleotide sequence ID" value="NZ_JMQI01000011.1"/>
</dbReference>
<protein>
    <submittedName>
        <fullName evidence="6">7,8-dihydro-8-oxoguanine-triphosphatase</fullName>
    </submittedName>
</protein>
<dbReference type="Proteomes" id="UP000027345">
    <property type="component" value="Unassembled WGS sequence"/>
</dbReference>
<dbReference type="OrthoDB" id="9804442at2"/>
<dbReference type="InterPro" id="IPR015797">
    <property type="entry name" value="NUDIX_hydrolase-like_dom_sf"/>
</dbReference>
<accession>A0A066UFQ8</accession>
<dbReference type="InterPro" id="IPR020476">
    <property type="entry name" value="Nudix_hydrolase"/>
</dbReference>
<evidence type="ECO:0000256" key="2">
    <source>
        <dbReference type="ARBA" id="ARBA00005582"/>
    </source>
</evidence>
<feature type="domain" description="Nudix hydrolase" evidence="5">
    <location>
        <begin position="5"/>
        <end position="133"/>
    </location>
</feature>
<dbReference type="eggNOG" id="COG1051">
    <property type="taxonomic scope" value="Bacteria"/>
</dbReference>
<dbReference type="AlphaFoldDB" id="A0A066UFQ8"/>
<comment type="caution">
    <text evidence="6">The sequence shown here is derived from an EMBL/GenBank/DDBJ whole genome shotgun (WGS) entry which is preliminary data.</text>
</comment>
<evidence type="ECO:0000313" key="6">
    <source>
        <dbReference type="EMBL" id="KDN23009.1"/>
    </source>
</evidence>
<dbReference type="Pfam" id="PF00293">
    <property type="entry name" value="NUDIX"/>
    <property type="match status" value="1"/>
</dbReference>
<dbReference type="EMBL" id="JMQI01000011">
    <property type="protein sequence ID" value="KDN23009.1"/>
    <property type="molecule type" value="Genomic_DNA"/>
</dbReference>
<evidence type="ECO:0000256" key="4">
    <source>
        <dbReference type="RuleBase" id="RU003476"/>
    </source>
</evidence>
<dbReference type="PRINTS" id="PR00502">
    <property type="entry name" value="NUDIXFAMILY"/>
</dbReference>
<sequence>MTEIAQKHLAYCWIARGDRVLFLRRGPGVFLAGRWELPGGTAEPGERFEDTATREAAEETGLTVRVTGELARDAWPDVAGRALHIHAFVYTVEEEGAGEVVLNPEEHDDFAWLTRAQARELPLPDHFRRLLDR</sequence>
<dbReference type="InterPro" id="IPR020084">
    <property type="entry name" value="NUDIX_hydrolase_CS"/>
</dbReference>
<evidence type="ECO:0000256" key="3">
    <source>
        <dbReference type="ARBA" id="ARBA00022801"/>
    </source>
</evidence>
<dbReference type="STRING" id="287986.DV20_04660"/>